<evidence type="ECO:0000256" key="4">
    <source>
        <dbReference type="ARBA" id="ARBA00022448"/>
    </source>
</evidence>
<evidence type="ECO:0000256" key="3">
    <source>
        <dbReference type="ARBA" id="ARBA00004496"/>
    </source>
</evidence>
<dbReference type="Gene3D" id="3.40.50.300">
    <property type="entry name" value="P-loop containing nucleotide triphosphate hydrolases"/>
    <property type="match status" value="1"/>
</dbReference>
<evidence type="ECO:0000313" key="18">
    <source>
        <dbReference type="Proteomes" id="UP000544127"/>
    </source>
</evidence>
<feature type="non-terminal residue" evidence="17">
    <location>
        <position position="1"/>
    </location>
</feature>
<dbReference type="GO" id="GO:0015030">
    <property type="term" value="C:Cajal body"/>
    <property type="evidence" value="ECO:0007669"/>
    <property type="project" value="UniProtKB-SubCell"/>
</dbReference>
<evidence type="ECO:0000256" key="14">
    <source>
        <dbReference type="ARBA" id="ARBA00093349"/>
    </source>
</evidence>
<name>A0A7K6BHN1_UPUEP</name>
<evidence type="ECO:0000256" key="12">
    <source>
        <dbReference type="ARBA" id="ARBA00040145"/>
    </source>
</evidence>
<evidence type="ECO:0000256" key="10">
    <source>
        <dbReference type="ARBA" id="ARBA00023134"/>
    </source>
</evidence>
<dbReference type="PRINTS" id="PR00326">
    <property type="entry name" value="GTP1OBG"/>
</dbReference>
<evidence type="ECO:0000256" key="9">
    <source>
        <dbReference type="ARBA" id="ARBA00022927"/>
    </source>
</evidence>
<dbReference type="EMBL" id="VZRI01014117">
    <property type="protein sequence ID" value="NWV01744.1"/>
    <property type="molecule type" value="Genomic_DNA"/>
</dbReference>
<feature type="compositionally biased region" description="Acidic residues" evidence="15">
    <location>
        <begin position="213"/>
        <end position="225"/>
    </location>
</feature>
<accession>A0A7K6BHN1</accession>
<dbReference type="InterPro" id="IPR027417">
    <property type="entry name" value="P-loop_NTPase"/>
</dbReference>
<dbReference type="OrthoDB" id="61815at2759"/>
<keyword evidence="8" id="KW-0256">Endoplasmic reticulum</keyword>
<keyword evidence="9" id="KW-0653">Protein transport</keyword>
<keyword evidence="6" id="KW-0547">Nucleotide-binding</keyword>
<dbReference type="CDD" id="cd01857">
    <property type="entry name" value="HSR1_MMR1"/>
    <property type="match status" value="1"/>
</dbReference>
<dbReference type="GO" id="GO:0003924">
    <property type="term" value="F:GTPase activity"/>
    <property type="evidence" value="ECO:0007669"/>
    <property type="project" value="InterPro"/>
</dbReference>
<protein>
    <recommendedName>
        <fullName evidence="12">Large subunit GTPase 1 homolog</fullName>
    </recommendedName>
</protein>
<comment type="caution">
    <text evidence="17">The sequence shown here is derived from an EMBL/GenBank/DDBJ whole genome shotgun (WGS) entry which is preliminary data.</text>
</comment>
<feature type="compositionally biased region" description="Polar residues" evidence="15">
    <location>
        <begin position="241"/>
        <end position="257"/>
    </location>
</feature>
<comment type="function">
    <text evidence="14">Functions as a GTPase. May act by mediating the release of NMD3 from the 60S ribosomal subunit after export into the cytoplasm during the 60S ribosomal subunit maturation.</text>
</comment>
<gene>
    <name evidence="17" type="primary">Lsg1</name>
    <name evidence="17" type="ORF">UPUEPO_R13289</name>
</gene>
<keyword evidence="18" id="KW-1185">Reference proteome</keyword>
<dbReference type="InterPro" id="IPR030378">
    <property type="entry name" value="G_CP_dom"/>
</dbReference>
<dbReference type="PANTHER" id="PTHR45709:SF2">
    <property type="entry name" value="LARGE SUBUNIT GTPASE 1 HOMOLOG"/>
    <property type="match status" value="1"/>
</dbReference>
<feature type="compositionally biased region" description="Acidic residues" evidence="15">
    <location>
        <begin position="262"/>
        <end position="280"/>
    </location>
</feature>
<keyword evidence="10" id="KW-0342">GTP-binding</keyword>
<evidence type="ECO:0000256" key="8">
    <source>
        <dbReference type="ARBA" id="ARBA00022824"/>
    </source>
</evidence>
<evidence type="ECO:0000313" key="17">
    <source>
        <dbReference type="EMBL" id="NWV01744.1"/>
    </source>
</evidence>
<evidence type="ECO:0000256" key="2">
    <source>
        <dbReference type="ARBA" id="ARBA00004408"/>
    </source>
</evidence>
<evidence type="ECO:0000256" key="13">
    <source>
        <dbReference type="ARBA" id="ARBA00048548"/>
    </source>
</evidence>
<evidence type="ECO:0000256" key="15">
    <source>
        <dbReference type="SAM" id="MobiDB-lite"/>
    </source>
</evidence>
<dbReference type="AlphaFoldDB" id="A0A7K6BHN1"/>
<dbReference type="GO" id="GO:0005783">
    <property type="term" value="C:endoplasmic reticulum"/>
    <property type="evidence" value="ECO:0007669"/>
    <property type="project" value="UniProtKB-SubCell"/>
</dbReference>
<dbReference type="PROSITE" id="PS51721">
    <property type="entry name" value="G_CP"/>
    <property type="match status" value="1"/>
</dbReference>
<dbReference type="InterPro" id="IPR006073">
    <property type="entry name" value="GTP-bd"/>
</dbReference>
<feature type="domain" description="CP-type G" evidence="16">
    <location>
        <begin position="124"/>
        <end position="401"/>
    </location>
</feature>
<keyword evidence="7" id="KW-0378">Hydrolase</keyword>
<dbReference type="GO" id="GO:0005525">
    <property type="term" value="F:GTP binding"/>
    <property type="evidence" value="ECO:0007669"/>
    <property type="project" value="UniProtKB-KW"/>
</dbReference>
<evidence type="ECO:0000259" key="16">
    <source>
        <dbReference type="PROSITE" id="PS51721"/>
    </source>
</evidence>
<dbReference type="GO" id="GO:0005829">
    <property type="term" value="C:cytosol"/>
    <property type="evidence" value="ECO:0007669"/>
    <property type="project" value="TreeGrafter"/>
</dbReference>
<dbReference type="FunFam" id="3.40.50.300:FF:003226">
    <property type="entry name" value="Large subunit GTPase 1 homolog"/>
    <property type="match status" value="1"/>
</dbReference>
<keyword evidence="5" id="KW-0963">Cytoplasm</keyword>
<dbReference type="Gene3D" id="1.10.1580.10">
    <property type="match status" value="1"/>
</dbReference>
<dbReference type="PANTHER" id="PTHR45709">
    <property type="entry name" value="LARGE SUBUNIT GTPASE 1 HOMOLOG-RELATED"/>
    <property type="match status" value="1"/>
</dbReference>
<feature type="region of interest" description="Disordered" evidence="15">
    <location>
        <begin position="210"/>
        <end position="280"/>
    </location>
</feature>
<feature type="non-terminal residue" evidence="17">
    <location>
        <position position="613"/>
    </location>
</feature>
<organism evidence="17 18">
    <name type="scientific">Upupa epops</name>
    <name type="common">Eurasian hoopoe</name>
    <dbReference type="NCBI Taxonomy" id="57439"/>
    <lineage>
        <taxon>Eukaryota</taxon>
        <taxon>Metazoa</taxon>
        <taxon>Chordata</taxon>
        <taxon>Craniata</taxon>
        <taxon>Vertebrata</taxon>
        <taxon>Euteleostomi</taxon>
        <taxon>Archelosauria</taxon>
        <taxon>Archosauria</taxon>
        <taxon>Dinosauria</taxon>
        <taxon>Saurischia</taxon>
        <taxon>Theropoda</taxon>
        <taxon>Coelurosauria</taxon>
        <taxon>Aves</taxon>
        <taxon>Neognathae</taxon>
        <taxon>Neoaves</taxon>
        <taxon>Telluraves</taxon>
        <taxon>Coraciimorphae</taxon>
        <taxon>Bucerotiformes</taxon>
        <taxon>Upupidae</taxon>
        <taxon>Upupa</taxon>
    </lineage>
</organism>
<dbReference type="FunFam" id="3.40.50.300:FF:002533">
    <property type="entry name" value="Large subunit GTPase 1"/>
    <property type="match status" value="1"/>
</dbReference>
<keyword evidence="11" id="KW-0539">Nucleus</keyword>
<dbReference type="GO" id="GO:0015031">
    <property type="term" value="P:protein transport"/>
    <property type="evidence" value="ECO:0007669"/>
    <property type="project" value="UniProtKB-KW"/>
</dbReference>
<dbReference type="InterPro" id="IPR043358">
    <property type="entry name" value="GNL1-like"/>
</dbReference>
<feature type="compositionally biased region" description="Basic residues" evidence="15">
    <location>
        <begin position="592"/>
        <end position="613"/>
    </location>
</feature>
<dbReference type="Pfam" id="PF01926">
    <property type="entry name" value="MMR_HSR1"/>
    <property type="match status" value="1"/>
</dbReference>
<dbReference type="SUPFAM" id="SSF52540">
    <property type="entry name" value="P-loop containing nucleoside triphosphate hydrolases"/>
    <property type="match status" value="1"/>
</dbReference>
<dbReference type="GO" id="GO:0000054">
    <property type="term" value="P:ribosomal subunit export from nucleus"/>
    <property type="evidence" value="ECO:0007669"/>
    <property type="project" value="TreeGrafter"/>
</dbReference>
<comment type="subcellular location">
    <subcellularLocation>
        <location evidence="3">Cytoplasm</location>
    </subcellularLocation>
    <subcellularLocation>
        <location evidence="1">Endoplasmic reticulum</location>
    </subcellularLocation>
    <subcellularLocation>
        <location evidence="2">Nucleus</location>
        <location evidence="2">Cajal body</location>
    </subcellularLocation>
</comment>
<keyword evidence="4" id="KW-0813">Transport</keyword>
<dbReference type="Proteomes" id="UP000544127">
    <property type="component" value="Unassembled WGS sequence"/>
</dbReference>
<evidence type="ECO:0000256" key="6">
    <source>
        <dbReference type="ARBA" id="ARBA00022741"/>
    </source>
</evidence>
<evidence type="ECO:0000256" key="7">
    <source>
        <dbReference type="ARBA" id="ARBA00022801"/>
    </source>
</evidence>
<sequence length="613" mass="69287">LHASEVSCERGPELRSAPEQSPLEEFLATAELAGTQRLNIQVVSAQSRTGLLTAQEAQRVQQLHEENRQFLRIPRRPRWDRTTSAEDLKQAERESFLEWRRQLACLEEEKKLILTPFERNLEFWRQLWRVIERSDIVVQIVDARNPLLFRCQDLESYVKEVSKDKENMILINKADLLSEEQRAAWAQFFEKEGVKVVFWSALAECRRLSGEPQELDTEDGAEDPSDSEHESSSPEEDDTAQDSAESTSTGSALQTVTRVLGSDDDSSNEYEDCEDEEEEAWQTCSEDEIGDAVAPHGMDSRADSAVVQEQNRSIRNFSHLVQRDELLEIFKTIHNGPRVKDGEVNVGLVGYPNVGKSSTINTILGNKKVSVSATPGHTKHFQTLYVEPGLCLCDCPGLVMPSFVSTKAEMICSGILPIDQMRDHVPAISLISFAHIPRSVLEATYGINIIRPREDEDPDRKPTAEELLTAYGYMRGFMTSHGQPDQPRSARYVLKDYVSGKLLYCNPPPGIDPNDFQHQHRRCPEGRVVQASAQVKPERNLKAKQIENVVDKAFFHQENVRALMKGVRAAMGYRPGSGLVTVPNPGDVVGKPWKKHGNRNRKEKIRRITKHLE</sequence>
<feature type="region of interest" description="Disordered" evidence="15">
    <location>
        <begin position="585"/>
        <end position="613"/>
    </location>
</feature>
<reference evidence="17 18" key="1">
    <citation type="submission" date="2019-09" db="EMBL/GenBank/DDBJ databases">
        <title>Bird 10,000 Genomes (B10K) Project - Family phase.</title>
        <authorList>
            <person name="Zhang G."/>
        </authorList>
    </citation>
    <scope>NUCLEOTIDE SEQUENCE [LARGE SCALE GENOMIC DNA]</scope>
    <source>
        <strain evidence="17">B10K-DU-012-37</strain>
    </source>
</reference>
<evidence type="ECO:0000256" key="5">
    <source>
        <dbReference type="ARBA" id="ARBA00022490"/>
    </source>
</evidence>
<feature type="region of interest" description="Disordered" evidence="15">
    <location>
        <begin position="1"/>
        <end position="21"/>
    </location>
</feature>
<dbReference type="InterPro" id="IPR023179">
    <property type="entry name" value="GTP-bd_ortho_bundle_sf"/>
</dbReference>
<evidence type="ECO:0000256" key="1">
    <source>
        <dbReference type="ARBA" id="ARBA00004240"/>
    </source>
</evidence>
<evidence type="ECO:0000256" key="11">
    <source>
        <dbReference type="ARBA" id="ARBA00023242"/>
    </source>
</evidence>
<proteinExistence type="predicted"/>
<comment type="catalytic activity">
    <reaction evidence="13">
        <text>GTP + H2O = GDP + phosphate + H(+)</text>
        <dbReference type="Rhea" id="RHEA:19669"/>
        <dbReference type="ChEBI" id="CHEBI:15377"/>
        <dbReference type="ChEBI" id="CHEBI:15378"/>
        <dbReference type="ChEBI" id="CHEBI:37565"/>
        <dbReference type="ChEBI" id="CHEBI:43474"/>
        <dbReference type="ChEBI" id="CHEBI:58189"/>
    </reaction>
</comment>